<evidence type="ECO:0000256" key="6">
    <source>
        <dbReference type="SAM" id="Coils"/>
    </source>
</evidence>
<dbReference type="Gene3D" id="1.10.10.10">
    <property type="entry name" value="Winged helix-like DNA-binding domain superfamily/Winged helix DNA-binding domain"/>
    <property type="match status" value="1"/>
</dbReference>
<evidence type="ECO:0000313" key="10">
    <source>
        <dbReference type="Proteomes" id="UP000215902"/>
    </source>
</evidence>
<keyword evidence="3 5" id="KW-0238">DNA-binding</keyword>
<gene>
    <name evidence="9" type="ORF">BOX15_Mlig000833g3</name>
</gene>
<keyword evidence="6" id="KW-0175">Coiled coil</keyword>
<dbReference type="EMBL" id="NIVC01000107">
    <property type="protein sequence ID" value="PAA90576.1"/>
    <property type="molecule type" value="Genomic_DNA"/>
</dbReference>
<feature type="compositionally biased region" description="Low complexity" evidence="7">
    <location>
        <begin position="336"/>
        <end position="347"/>
    </location>
</feature>
<evidence type="ECO:0000256" key="7">
    <source>
        <dbReference type="SAM" id="MobiDB-lite"/>
    </source>
</evidence>
<evidence type="ECO:0000256" key="4">
    <source>
        <dbReference type="ARBA" id="ARBA00023163"/>
    </source>
</evidence>
<dbReference type="SUPFAM" id="SSF46785">
    <property type="entry name" value="Winged helix' DNA-binding domain"/>
    <property type="match status" value="1"/>
</dbReference>
<dbReference type="GO" id="GO:0046983">
    <property type="term" value="F:protein dimerization activity"/>
    <property type="evidence" value="ECO:0007669"/>
    <property type="project" value="InterPro"/>
</dbReference>
<accession>A0A267GX37</accession>
<dbReference type="PANTHER" id="PTHR12081">
    <property type="entry name" value="TRANSCRIPTION FACTOR E2F"/>
    <property type="match status" value="1"/>
</dbReference>
<keyword evidence="5" id="KW-0539">Nucleus</keyword>
<keyword evidence="2 5" id="KW-0805">Transcription regulation</keyword>
<dbReference type="FunFam" id="1.10.10.10:FF:000008">
    <property type="entry name" value="E2F transcription factor 1"/>
    <property type="match status" value="1"/>
</dbReference>
<evidence type="ECO:0000256" key="1">
    <source>
        <dbReference type="ARBA" id="ARBA00010940"/>
    </source>
</evidence>
<feature type="compositionally biased region" description="Low complexity" evidence="7">
    <location>
        <begin position="69"/>
        <end position="79"/>
    </location>
</feature>
<dbReference type="InterPro" id="IPR037241">
    <property type="entry name" value="E2F-DP_heterodim"/>
</dbReference>
<evidence type="ECO:0000259" key="8">
    <source>
        <dbReference type="SMART" id="SM01372"/>
    </source>
</evidence>
<dbReference type="STRING" id="282301.A0A267GX37"/>
<name>A0A267GX37_9PLAT</name>
<comment type="subcellular location">
    <subcellularLocation>
        <location evidence="5">Nucleus</location>
    </subcellularLocation>
</comment>
<sequence>MAGHQLTYTTDQLIGGYQTAVIGADGNPLGRSSAVHYAASPGYHGGAVEGAMSAVHHVQQPIIHHHHQQQQQQQQHWSTSGGGGGGGGAGGGSQAASMFTTRQDKSLGILTERFVQLLKDAPDGVLDLKAAAEYLRVGQKRRIYDITNVLEGIGLIEKRSKNCVQWKGASPATNSPEIQAKLTQLTDEINHLKHLESKMDAYKQQIEQSLVNVTEDPDNQPYVYLTHQDLCAIFEGKTSLVIKAPHGTRLEVPIPDEHESYYSDGGRRVQYQVHLRSASAPITVLVINQEDADAAEGGDAAGGGGGMRVVPVSGQIDEIIDQERQQQQQHLAAEAAAAAAAAANSGEDAADDGQPDGVGADSSQQAETGGSGPSRRNQEFPFVLREEESLHTLFDA</sequence>
<evidence type="ECO:0000256" key="5">
    <source>
        <dbReference type="RuleBase" id="RU003796"/>
    </source>
</evidence>
<dbReference type="GO" id="GO:0090575">
    <property type="term" value="C:RNA polymerase II transcription regulator complex"/>
    <property type="evidence" value="ECO:0007669"/>
    <property type="project" value="TreeGrafter"/>
</dbReference>
<dbReference type="OrthoDB" id="1743261at2759"/>
<dbReference type="InterPro" id="IPR032198">
    <property type="entry name" value="E2F_CC-MB"/>
</dbReference>
<proteinExistence type="inferred from homology"/>
<evidence type="ECO:0000313" key="9">
    <source>
        <dbReference type="EMBL" id="PAA90576.1"/>
    </source>
</evidence>
<reference evidence="9 10" key="1">
    <citation type="submission" date="2017-06" db="EMBL/GenBank/DDBJ databases">
        <title>A platform for efficient transgenesis in Macrostomum lignano, a flatworm model organism for stem cell research.</title>
        <authorList>
            <person name="Berezikov E."/>
        </authorList>
    </citation>
    <scope>NUCLEOTIDE SEQUENCE [LARGE SCALE GENOMIC DNA]</scope>
    <source>
        <strain evidence="9">DV1</strain>
        <tissue evidence="9">Whole organism</tissue>
    </source>
</reference>
<dbReference type="GO" id="GO:0000981">
    <property type="term" value="F:DNA-binding transcription factor activity, RNA polymerase II-specific"/>
    <property type="evidence" value="ECO:0007669"/>
    <property type="project" value="TreeGrafter"/>
</dbReference>
<feature type="domain" description="E2F/DP family winged-helix DNA-binding" evidence="8">
    <location>
        <begin position="102"/>
        <end position="168"/>
    </location>
</feature>
<comment type="caution">
    <text evidence="9">The sequence shown here is derived from an EMBL/GenBank/DDBJ whole genome shotgun (WGS) entry which is preliminary data.</text>
</comment>
<feature type="coiled-coil region" evidence="6">
    <location>
        <begin position="185"/>
        <end position="212"/>
    </location>
</feature>
<comment type="similarity">
    <text evidence="1 5">Belongs to the E2F/DP family.</text>
</comment>
<dbReference type="PANTHER" id="PTHR12081:SF18">
    <property type="entry name" value="TRANSCRIPTION FACTOR E2F2-RELATED"/>
    <property type="match status" value="1"/>
</dbReference>
<protein>
    <recommendedName>
        <fullName evidence="8">E2F/DP family winged-helix DNA-binding domain-containing protein</fullName>
    </recommendedName>
</protein>
<evidence type="ECO:0000256" key="2">
    <source>
        <dbReference type="ARBA" id="ARBA00023015"/>
    </source>
</evidence>
<feature type="region of interest" description="Disordered" evidence="7">
    <location>
        <begin position="336"/>
        <end position="396"/>
    </location>
</feature>
<organism evidence="9 10">
    <name type="scientific">Macrostomum lignano</name>
    <dbReference type="NCBI Taxonomy" id="282301"/>
    <lineage>
        <taxon>Eukaryota</taxon>
        <taxon>Metazoa</taxon>
        <taxon>Spiralia</taxon>
        <taxon>Lophotrochozoa</taxon>
        <taxon>Platyhelminthes</taxon>
        <taxon>Rhabditophora</taxon>
        <taxon>Macrostomorpha</taxon>
        <taxon>Macrostomida</taxon>
        <taxon>Macrostomidae</taxon>
        <taxon>Macrostomum</taxon>
    </lineage>
</organism>
<dbReference type="InterPro" id="IPR036390">
    <property type="entry name" value="WH_DNA-bd_sf"/>
</dbReference>
<dbReference type="Gene3D" id="6.10.250.540">
    <property type="match status" value="1"/>
</dbReference>
<evidence type="ECO:0000256" key="3">
    <source>
        <dbReference type="ARBA" id="ARBA00023125"/>
    </source>
</evidence>
<dbReference type="InterPro" id="IPR015633">
    <property type="entry name" value="E2F"/>
</dbReference>
<keyword evidence="10" id="KW-1185">Reference proteome</keyword>
<dbReference type="InterPro" id="IPR036388">
    <property type="entry name" value="WH-like_DNA-bd_sf"/>
</dbReference>
<dbReference type="GO" id="GO:0000978">
    <property type="term" value="F:RNA polymerase II cis-regulatory region sequence-specific DNA binding"/>
    <property type="evidence" value="ECO:0007669"/>
    <property type="project" value="InterPro"/>
</dbReference>
<feature type="region of interest" description="Disordered" evidence="7">
    <location>
        <begin position="62"/>
        <end position="96"/>
    </location>
</feature>
<feature type="compositionally biased region" description="Gly residues" evidence="7">
    <location>
        <begin position="80"/>
        <end position="93"/>
    </location>
</feature>
<dbReference type="CDD" id="cd14660">
    <property type="entry name" value="E2F_DD"/>
    <property type="match status" value="1"/>
</dbReference>
<dbReference type="InterPro" id="IPR003316">
    <property type="entry name" value="E2F_WHTH_DNA-bd_dom"/>
</dbReference>
<dbReference type="SUPFAM" id="SSF144074">
    <property type="entry name" value="E2F-DP heterodimerization region"/>
    <property type="match status" value="1"/>
</dbReference>
<dbReference type="Proteomes" id="UP000215902">
    <property type="component" value="Unassembled WGS sequence"/>
</dbReference>
<dbReference type="SMART" id="SM01372">
    <property type="entry name" value="E2F_TDP"/>
    <property type="match status" value="1"/>
</dbReference>
<keyword evidence="4 5" id="KW-0804">Transcription</keyword>
<dbReference type="AlphaFoldDB" id="A0A267GX37"/>
<dbReference type="Pfam" id="PF02319">
    <property type="entry name" value="WHD_E2F_TDP"/>
    <property type="match status" value="1"/>
</dbReference>
<dbReference type="Pfam" id="PF16421">
    <property type="entry name" value="E2F_CC-MB"/>
    <property type="match status" value="1"/>
</dbReference>